<protein>
    <submittedName>
        <fullName evidence="1">Uncharacterized protein</fullName>
    </submittedName>
</protein>
<dbReference type="Proteomes" id="UP000805193">
    <property type="component" value="Unassembled WGS sequence"/>
</dbReference>
<accession>A0AC60Q011</accession>
<name>A0AC60Q011_IXOPE</name>
<gene>
    <name evidence="1" type="ORF">HPB47_026449</name>
</gene>
<keyword evidence="2" id="KW-1185">Reference proteome</keyword>
<sequence>MKTAWAGFYDYNSLDQNGFVGRHPYYNNVYFATGFSGHGIQMAPGVGRAIMELILDGSYVSINLERFGLERLVQRAPLYEQAIV</sequence>
<reference evidence="1 2" key="1">
    <citation type="journal article" date="2020" name="Cell">
        <title>Large-Scale Comparative Analyses of Tick Genomes Elucidate Their Genetic Diversity and Vector Capacities.</title>
        <authorList>
            <consortium name="Tick Genome and Microbiome Consortium (TIGMIC)"/>
            <person name="Jia N."/>
            <person name="Wang J."/>
            <person name="Shi W."/>
            <person name="Du L."/>
            <person name="Sun Y."/>
            <person name="Zhan W."/>
            <person name="Jiang J.F."/>
            <person name="Wang Q."/>
            <person name="Zhang B."/>
            <person name="Ji P."/>
            <person name="Bell-Sakyi L."/>
            <person name="Cui X.M."/>
            <person name="Yuan T.T."/>
            <person name="Jiang B.G."/>
            <person name="Yang W.F."/>
            <person name="Lam T.T."/>
            <person name="Chang Q.C."/>
            <person name="Ding S.J."/>
            <person name="Wang X.J."/>
            <person name="Zhu J.G."/>
            <person name="Ruan X.D."/>
            <person name="Zhao L."/>
            <person name="Wei J.T."/>
            <person name="Ye R.Z."/>
            <person name="Que T.C."/>
            <person name="Du C.H."/>
            <person name="Zhou Y.H."/>
            <person name="Cheng J.X."/>
            <person name="Dai P.F."/>
            <person name="Guo W.B."/>
            <person name="Han X.H."/>
            <person name="Huang E.J."/>
            <person name="Li L.F."/>
            <person name="Wei W."/>
            <person name="Gao Y.C."/>
            <person name="Liu J.Z."/>
            <person name="Shao H.Z."/>
            <person name="Wang X."/>
            <person name="Wang C.C."/>
            <person name="Yang T.C."/>
            <person name="Huo Q.B."/>
            <person name="Li W."/>
            <person name="Chen H.Y."/>
            <person name="Chen S.E."/>
            <person name="Zhou L.G."/>
            <person name="Ni X.B."/>
            <person name="Tian J.H."/>
            <person name="Sheng Y."/>
            <person name="Liu T."/>
            <person name="Pan Y.S."/>
            <person name="Xia L.Y."/>
            <person name="Li J."/>
            <person name="Zhao F."/>
            <person name="Cao W.C."/>
        </authorList>
    </citation>
    <scope>NUCLEOTIDE SEQUENCE [LARGE SCALE GENOMIC DNA]</scope>
    <source>
        <strain evidence="1">Iper-2018</strain>
    </source>
</reference>
<comment type="caution">
    <text evidence="1">The sequence shown here is derived from an EMBL/GenBank/DDBJ whole genome shotgun (WGS) entry which is preliminary data.</text>
</comment>
<evidence type="ECO:0000313" key="2">
    <source>
        <dbReference type="Proteomes" id="UP000805193"/>
    </source>
</evidence>
<proteinExistence type="predicted"/>
<dbReference type="EMBL" id="JABSTQ010009716">
    <property type="protein sequence ID" value="KAG0426474.1"/>
    <property type="molecule type" value="Genomic_DNA"/>
</dbReference>
<evidence type="ECO:0000313" key="1">
    <source>
        <dbReference type="EMBL" id="KAG0426474.1"/>
    </source>
</evidence>
<organism evidence="1 2">
    <name type="scientific">Ixodes persulcatus</name>
    <name type="common">Taiga tick</name>
    <dbReference type="NCBI Taxonomy" id="34615"/>
    <lineage>
        <taxon>Eukaryota</taxon>
        <taxon>Metazoa</taxon>
        <taxon>Ecdysozoa</taxon>
        <taxon>Arthropoda</taxon>
        <taxon>Chelicerata</taxon>
        <taxon>Arachnida</taxon>
        <taxon>Acari</taxon>
        <taxon>Parasitiformes</taxon>
        <taxon>Ixodida</taxon>
        <taxon>Ixodoidea</taxon>
        <taxon>Ixodidae</taxon>
        <taxon>Ixodinae</taxon>
        <taxon>Ixodes</taxon>
    </lineage>
</organism>